<keyword evidence="5" id="KW-0238">DNA-binding</keyword>
<dbReference type="InterPro" id="IPR027417">
    <property type="entry name" value="P-loop_NTPase"/>
</dbReference>
<evidence type="ECO:0000256" key="1">
    <source>
        <dbReference type="ARBA" id="ARBA00022741"/>
    </source>
</evidence>
<evidence type="ECO:0000313" key="12">
    <source>
        <dbReference type="Proteomes" id="UP000249254"/>
    </source>
</evidence>
<dbReference type="CDD" id="cd00009">
    <property type="entry name" value="AAA"/>
    <property type="match status" value="1"/>
</dbReference>
<dbReference type="PANTHER" id="PTHR32071">
    <property type="entry name" value="TRANSCRIPTIONAL REGULATORY PROTEIN"/>
    <property type="match status" value="1"/>
</dbReference>
<dbReference type="InterPro" id="IPR009057">
    <property type="entry name" value="Homeodomain-like_sf"/>
</dbReference>
<evidence type="ECO:0000256" key="5">
    <source>
        <dbReference type="ARBA" id="ARBA00023125"/>
    </source>
</evidence>
<dbReference type="PROSITE" id="PS00676">
    <property type="entry name" value="SIGMA54_INTERACT_2"/>
    <property type="match status" value="1"/>
</dbReference>
<dbReference type="AlphaFoldDB" id="A0A328AJK4"/>
<dbReference type="PRINTS" id="PR01590">
    <property type="entry name" value="HTHFIS"/>
</dbReference>
<dbReference type="SUPFAM" id="SSF52540">
    <property type="entry name" value="P-loop containing nucleoside triphosphate hydrolases"/>
    <property type="match status" value="1"/>
</dbReference>
<keyword evidence="3" id="KW-0902">Two-component regulatory system</keyword>
<dbReference type="GO" id="GO:0043565">
    <property type="term" value="F:sequence-specific DNA binding"/>
    <property type="evidence" value="ECO:0007669"/>
    <property type="project" value="InterPro"/>
</dbReference>
<evidence type="ECO:0000313" key="11">
    <source>
        <dbReference type="EMBL" id="RAK54605.1"/>
    </source>
</evidence>
<dbReference type="InterPro" id="IPR001789">
    <property type="entry name" value="Sig_transdc_resp-reg_receiver"/>
</dbReference>
<dbReference type="GO" id="GO:0000160">
    <property type="term" value="P:phosphorelay signal transduction system"/>
    <property type="evidence" value="ECO:0007669"/>
    <property type="project" value="UniProtKB-KW"/>
</dbReference>
<dbReference type="Pfam" id="PF00158">
    <property type="entry name" value="Sigma54_activat"/>
    <property type="match status" value="1"/>
</dbReference>
<dbReference type="Proteomes" id="UP000249254">
    <property type="component" value="Unassembled WGS sequence"/>
</dbReference>
<name>A0A328AJK4_9CAUL</name>
<dbReference type="SUPFAM" id="SSF46689">
    <property type="entry name" value="Homeodomain-like"/>
    <property type="match status" value="1"/>
</dbReference>
<dbReference type="InterPro" id="IPR003593">
    <property type="entry name" value="AAA+_ATPase"/>
</dbReference>
<dbReference type="EMBL" id="QFYQ01000001">
    <property type="protein sequence ID" value="RAK54605.1"/>
    <property type="molecule type" value="Genomic_DNA"/>
</dbReference>
<dbReference type="PROSITE" id="PS00675">
    <property type="entry name" value="SIGMA54_INTERACT_1"/>
    <property type="match status" value="1"/>
</dbReference>
<dbReference type="PANTHER" id="PTHR32071:SF21">
    <property type="entry name" value="TRANSCRIPTIONAL REGULATORY PROTEIN FLGR"/>
    <property type="match status" value="1"/>
</dbReference>
<dbReference type="OrthoDB" id="9770562at2"/>
<dbReference type="Gene3D" id="1.10.10.60">
    <property type="entry name" value="Homeodomain-like"/>
    <property type="match status" value="1"/>
</dbReference>
<dbReference type="InterPro" id="IPR025662">
    <property type="entry name" value="Sigma_54_int_dom_ATP-bd_1"/>
</dbReference>
<keyword evidence="8" id="KW-0597">Phosphoprotein</keyword>
<dbReference type="Gene3D" id="1.10.8.60">
    <property type="match status" value="1"/>
</dbReference>
<dbReference type="InterPro" id="IPR002197">
    <property type="entry name" value="HTH_Fis"/>
</dbReference>
<evidence type="ECO:0000259" key="10">
    <source>
        <dbReference type="PROSITE" id="PS50110"/>
    </source>
</evidence>
<dbReference type="InterPro" id="IPR025944">
    <property type="entry name" value="Sigma_54_int_dom_CS"/>
</dbReference>
<gene>
    <name evidence="11" type="ORF">DJ017_08745</name>
</gene>
<protein>
    <submittedName>
        <fullName evidence="11">Sigma-54-dependent Fis family transcriptional regulator</fullName>
    </submittedName>
</protein>
<dbReference type="GO" id="GO:0005524">
    <property type="term" value="F:ATP binding"/>
    <property type="evidence" value="ECO:0007669"/>
    <property type="project" value="UniProtKB-KW"/>
</dbReference>
<evidence type="ECO:0000259" key="9">
    <source>
        <dbReference type="PROSITE" id="PS50045"/>
    </source>
</evidence>
<feature type="modified residue" description="4-aspartylphosphate" evidence="8">
    <location>
        <position position="52"/>
    </location>
</feature>
<proteinExistence type="predicted"/>
<dbReference type="Gene3D" id="3.40.50.300">
    <property type="entry name" value="P-loop containing nucleotide triphosphate hydrolases"/>
    <property type="match status" value="1"/>
</dbReference>
<comment type="caution">
    <text evidence="11">The sequence shown here is derived from an EMBL/GenBank/DDBJ whole genome shotgun (WGS) entry which is preliminary data.</text>
</comment>
<keyword evidence="4" id="KW-0805">Transcription regulation</keyword>
<dbReference type="Pfam" id="PF25601">
    <property type="entry name" value="AAA_lid_14"/>
    <property type="match status" value="1"/>
</dbReference>
<dbReference type="PROSITE" id="PS00688">
    <property type="entry name" value="SIGMA54_INTERACT_3"/>
    <property type="match status" value="1"/>
</dbReference>
<dbReference type="InterPro" id="IPR002078">
    <property type="entry name" value="Sigma_54_int"/>
</dbReference>
<dbReference type="InterPro" id="IPR011006">
    <property type="entry name" value="CheY-like_superfamily"/>
</dbReference>
<dbReference type="SMART" id="SM00382">
    <property type="entry name" value="AAA"/>
    <property type="match status" value="1"/>
</dbReference>
<keyword evidence="12" id="KW-1185">Reference proteome</keyword>
<dbReference type="PROSITE" id="PS50110">
    <property type="entry name" value="RESPONSE_REGULATORY"/>
    <property type="match status" value="1"/>
</dbReference>
<evidence type="ECO:0000256" key="3">
    <source>
        <dbReference type="ARBA" id="ARBA00023012"/>
    </source>
</evidence>
<keyword evidence="1" id="KW-0547">Nucleotide-binding</keyword>
<evidence type="ECO:0000256" key="7">
    <source>
        <dbReference type="ARBA" id="ARBA00023163"/>
    </source>
</evidence>
<feature type="domain" description="Response regulatory" evidence="10">
    <location>
        <begin position="2"/>
        <end position="114"/>
    </location>
</feature>
<dbReference type="RefSeq" id="WP_111528356.1">
    <property type="nucleotide sequence ID" value="NZ_JBHRSG010000004.1"/>
</dbReference>
<reference evidence="12" key="1">
    <citation type="submission" date="2018-05" db="EMBL/GenBank/DDBJ databases">
        <authorList>
            <person name="Li X."/>
        </authorList>
    </citation>
    <scope>NUCLEOTIDE SEQUENCE [LARGE SCALE GENOMIC DNA]</scope>
    <source>
        <strain evidence="12">LX32</strain>
    </source>
</reference>
<feature type="domain" description="Sigma-54 factor interaction" evidence="9">
    <location>
        <begin position="120"/>
        <end position="349"/>
    </location>
</feature>
<dbReference type="FunFam" id="3.40.50.300:FF:000006">
    <property type="entry name" value="DNA-binding transcriptional regulator NtrC"/>
    <property type="match status" value="1"/>
</dbReference>
<accession>A0A328AJK4</accession>
<dbReference type="InterPro" id="IPR058031">
    <property type="entry name" value="AAA_lid_NorR"/>
</dbReference>
<keyword evidence="2" id="KW-0067">ATP-binding</keyword>
<evidence type="ECO:0000256" key="8">
    <source>
        <dbReference type="PROSITE-ProRule" id="PRU00169"/>
    </source>
</evidence>
<keyword evidence="7" id="KW-0804">Transcription</keyword>
<dbReference type="SUPFAM" id="SSF52172">
    <property type="entry name" value="CheY-like"/>
    <property type="match status" value="1"/>
</dbReference>
<dbReference type="InterPro" id="IPR025943">
    <property type="entry name" value="Sigma_54_int_dom_ATP-bd_2"/>
</dbReference>
<dbReference type="Gene3D" id="3.40.50.2300">
    <property type="match status" value="1"/>
</dbReference>
<keyword evidence="6" id="KW-0010">Activator</keyword>
<evidence type="ECO:0000256" key="4">
    <source>
        <dbReference type="ARBA" id="ARBA00023015"/>
    </source>
</evidence>
<dbReference type="Pfam" id="PF02954">
    <property type="entry name" value="HTH_8"/>
    <property type="match status" value="1"/>
</dbReference>
<sequence>MRLLVVGQLNGQLASAVKMAMSAGAKVAHVETISAATHALRAGQGADLLMVDYELDIAALIAANEAERIRAPVVACGVGADPRRAADAIRAGAKEFIPLPPDAELIAAVLAAVADDNRPMVVRDPAMQQVMTLADQVAGSDASILITGESGVGKEVVARYVHQKSRRVARPFISVNCAAIPENLLESELFGHEKGAFTGAVARRIGKFEEANGGTLLLDEISEMDARLQAKLLRAIQEREIDRVGGSKPVKVDIRILATSNRDLAQAVRDGTFREDLLYRLNVVNLRLPPLRERPGDIVALAEFFVKKYAAANGVADRPLSAEAKRRLALHRWPGNVRELENAMHRAVLLSTGHEIDEAAIRLPDGQPLSAVDPQARTAQAASLAAETATRAFVGQTVAEMEQQLIIDTLSHCLGNRTHAANILGISIRTLRNKLKEYADAGVAVPPPQSAASAA</sequence>
<evidence type="ECO:0000256" key="6">
    <source>
        <dbReference type="ARBA" id="ARBA00023159"/>
    </source>
</evidence>
<organism evidence="11 12">
    <name type="scientific">Phenylobacterium soli</name>
    <dbReference type="NCBI Taxonomy" id="2170551"/>
    <lineage>
        <taxon>Bacteria</taxon>
        <taxon>Pseudomonadati</taxon>
        <taxon>Pseudomonadota</taxon>
        <taxon>Alphaproteobacteria</taxon>
        <taxon>Caulobacterales</taxon>
        <taxon>Caulobacteraceae</taxon>
        <taxon>Phenylobacterium</taxon>
    </lineage>
</organism>
<dbReference type="GO" id="GO:0006355">
    <property type="term" value="P:regulation of DNA-templated transcription"/>
    <property type="evidence" value="ECO:0007669"/>
    <property type="project" value="InterPro"/>
</dbReference>
<dbReference type="PROSITE" id="PS50045">
    <property type="entry name" value="SIGMA54_INTERACT_4"/>
    <property type="match status" value="1"/>
</dbReference>
<evidence type="ECO:0000256" key="2">
    <source>
        <dbReference type="ARBA" id="ARBA00022840"/>
    </source>
</evidence>